<sequence length="167" mass="17377">MAEPALADVDALAARAHAGQTDKIGVPYVEHVRAVAAGLAPFGTGLQMAGLLHDVLEDTPLTAEDLLRAGVPSAVVATVRRVTKVPGTPYEEMLAQIAGDHSAALLKIADNAHNSLPERAAQLPEAHRLRLAGRYRAARRVLWPAVGEADVRAVVGLVNPGLLAGLG</sequence>
<evidence type="ECO:0000313" key="1">
    <source>
        <dbReference type="EMBL" id="GAA1080768.1"/>
    </source>
</evidence>
<dbReference type="Pfam" id="PF13328">
    <property type="entry name" value="HD_4"/>
    <property type="match status" value="1"/>
</dbReference>
<dbReference type="RefSeq" id="WP_344623561.1">
    <property type="nucleotide sequence ID" value="NZ_BAAALD010000018.1"/>
</dbReference>
<gene>
    <name evidence="1" type="ORF">GCM10009663_24330</name>
</gene>
<accession>A0ABN1TI84</accession>
<reference evidence="1 2" key="1">
    <citation type="journal article" date="2019" name="Int. J. Syst. Evol. Microbiol.">
        <title>The Global Catalogue of Microorganisms (GCM) 10K type strain sequencing project: providing services to taxonomists for standard genome sequencing and annotation.</title>
        <authorList>
            <consortium name="The Broad Institute Genomics Platform"/>
            <consortium name="The Broad Institute Genome Sequencing Center for Infectious Disease"/>
            <person name="Wu L."/>
            <person name="Ma J."/>
        </authorList>
    </citation>
    <scope>NUCLEOTIDE SEQUENCE [LARGE SCALE GENOMIC DNA]</scope>
    <source>
        <strain evidence="1 2">JCM 13002</strain>
    </source>
</reference>
<protein>
    <submittedName>
        <fullName evidence="1">HD domain-containing protein</fullName>
    </submittedName>
</protein>
<dbReference type="SUPFAM" id="SSF109604">
    <property type="entry name" value="HD-domain/PDEase-like"/>
    <property type="match status" value="1"/>
</dbReference>
<name>A0ABN1TI84_9ACTN</name>
<comment type="caution">
    <text evidence="1">The sequence shown here is derived from an EMBL/GenBank/DDBJ whole genome shotgun (WGS) entry which is preliminary data.</text>
</comment>
<keyword evidence="2" id="KW-1185">Reference proteome</keyword>
<dbReference type="Proteomes" id="UP001499987">
    <property type="component" value="Unassembled WGS sequence"/>
</dbReference>
<dbReference type="EMBL" id="BAAALD010000018">
    <property type="protein sequence ID" value="GAA1080768.1"/>
    <property type="molecule type" value="Genomic_DNA"/>
</dbReference>
<dbReference type="Gene3D" id="1.10.3210.10">
    <property type="entry name" value="Hypothetical protein af1432"/>
    <property type="match status" value="1"/>
</dbReference>
<organism evidence="1 2">
    <name type="scientific">Kitasatospora arboriphila</name>
    <dbReference type="NCBI Taxonomy" id="258052"/>
    <lineage>
        <taxon>Bacteria</taxon>
        <taxon>Bacillati</taxon>
        <taxon>Actinomycetota</taxon>
        <taxon>Actinomycetes</taxon>
        <taxon>Kitasatosporales</taxon>
        <taxon>Streptomycetaceae</taxon>
        <taxon>Kitasatospora</taxon>
    </lineage>
</organism>
<proteinExistence type="predicted"/>
<evidence type="ECO:0000313" key="2">
    <source>
        <dbReference type="Proteomes" id="UP001499987"/>
    </source>
</evidence>